<dbReference type="EMBL" id="FNCP01000007">
    <property type="protein sequence ID" value="SDG85350.1"/>
    <property type="molecule type" value="Genomic_DNA"/>
</dbReference>
<dbReference type="Gene3D" id="3.30.450.20">
    <property type="entry name" value="PAS domain"/>
    <property type="match status" value="1"/>
</dbReference>
<evidence type="ECO:0000259" key="2">
    <source>
        <dbReference type="PROSITE" id="PS50885"/>
    </source>
</evidence>
<evidence type="ECO:0000259" key="3">
    <source>
        <dbReference type="PROSITE" id="PS50887"/>
    </source>
</evidence>
<dbReference type="Pfam" id="PF00672">
    <property type="entry name" value="HAMP"/>
    <property type="match status" value="1"/>
</dbReference>
<evidence type="ECO:0000313" key="4">
    <source>
        <dbReference type="EMBL" id="SDG85350.1"/>
    </source>
</evidence>
<dbReference type="Gene3D" id="3.30.70.270">
    <property type="match status" value="1"/>
</dbReference>
<keyword evidence="1" id="KW-0812">Transmembrane</keyword>
<name>A0A1G7XNX6_9FIRM</name>
<keyword evidence="5" id="KW-1185">Reference proteome</keyword>
<evidence type="ECO:0000313" key="5">
    <source>
        <dbReference type="Proteomes" id="UP000198656"/>
    </source>
</evidence>
<accession>A0A1G7XNX6</accession>
<dbReference type="RefSeq" id="WP_092331950.1">
    <property type="nucleotide sequence ID" value="NZ_FNCP01000007.1"/>
</dbReference>
<dbReference type="STRING" id="1121419.SAMN05443529_10737"/>
<dbReference type="SUPFAM" id="SSF158472">
    <property type="entry name" value="HAMP domain-like"/>
    <property type="match status" value="1"/>
</dbReference>
<protein>
    <submittedName>
        <fullName evidence="4">Diguanylate cyclase (GGDEF) domain-containing protein</fullName>
    </submittedName>
</protein>
<feature type="domain" description="HAMP" evidence="2">
    <location>
        <begin position="313"/>
        <end position="365"/>
    </location>
</feature>
<feature type="domain" description="GGDEF" evidence="3">
    <location>
        <begin position="401"/>
        <end position="542"/>
    </location>
</feature>
<keyword evidence="1" id="KW-0472">Membrane</keyword>
<dbReference type="AlphaFoldDB" id="A0A1G7XNX6"/>
<dbReference type="Pfam" id="PF00990">
    <property type="entry name" value="GGDEF"/>
    <property type="match status" value="1"/>
</dbReference>
<dbReference type="GO" id="GO:0016020">
    <property type="term" value="C:membrane"/>
    <property type="evidence" value="ECO:0007669"/>
    <property type="project" value="InterPro"/>
</dbReference>
<dbReference type="InterPro" id="IPR029787">
    <property type="entry name" value="Nucleotide_cyclase"/>
</dbReference>
<dbReference type="NCBIfam" id="TIGR00254">
    <property type="entry name" value="GGDEF"/>
    <property type="match status" value="1"/>
</dbReference>
<dbReference type="CDD" id="cd06225">
    <property type="entry name" value="HAMP"/>
    <property type="match status" value="1"/>
</dbReference>
<dbReference type="PROSITE" id="PS50885">
    <property type="entry name" value="HAMP"/>
    <property type="match status" value="1"/>
</dbReference>
<dbReference type="OrthoDB" id="9783388at2"/>
<dbReference type="PANTHER" id="PTHR45138:SF9">
    <property type="entry name" value="DIGUANYLATE CYCLASE DGCM-RELATED"/>
    <property type="match status" value="1"/>
</dbReference>
<dbReference type="CDD" id="cd01949">
    <property type="entry name" value="GGDEF"/>
    <property type="match status" value="1"/>
</dbReference>
<sequence>MNFIYKSKLFKQLIGVIGILVILAIGIPGAFNLFYLTPHFVKERYHQVMLNDVDFLASRLDWNLSKSLNDIVFLSQKIELSTPEKLKESGEAMDVFVRSSSIFTGGVVTDTEGIVKLFYSSPQGLLELKQKSNISYRDYIQAPLRSKQPYLSDVIKTSTSDASPVIFASNTVAENGQITGVLALSINLWNSSNIFNSLFQGFQAKKQGNLYVVDGAGIIIYHENREMVGKAISNQEILSYISEDKGSIADDISTEQGDITAAFGKLKNNNWVVVYEMSHKDIYAMSKVNMDMTVGTMLLVIALGLLVSVIFAQLIIKPLEEITLATEQVAAGDLNRQIDFKGHPDFQRVIQNFNIMTTNLKVQYRELEKLSLKDYLTGLANRRYFEQQFNLELDRACRLGHPSTLLMLDVDNFKNINDKFGHLEGDKALIALAKVLRDSVREMDLPVRFGGEEFLVMLPESSVERGRIVAEKIRERISEIRIISRKGNIMFTVSIGMTSTEQLEGVDGSGLESAGLSLLKQADDALYLAKSKGKNRVEAYQLS</sequence>
<dbReference type="SMART" id="SM00267">
    <property type="entry name" value="GGDEF"/>
    <property type="match status" value="1"/>
</dbReference>
<dbReference type="GO" id="GO:0052621">
    <property type="term" value="F:diguanylate cyclase activity"/>
    <property type="evidence" value="ECO:0007669"/>
    <property type="project" value="TreeGrafter"/>
</dbReference>
<dbReference type="Gene3D" id="6.10.340.10">
    <property type="match status" value="1"/>
</dbReference>
<feature type="transmembrane region" description="Helical" evidence="1">
    <location>
        <begin position="294"/>
        <end position="316"/>
    </location>
</feature>
<evidence type="ECO:0000256" key="1">
    <source>
        <dbReference type="SAM" id="Phobius"/>
    </source>
</evidence>
<dbReference type="PANTHER" id="PTHR45138">
    <property type="entry name" value="REGULATORY COMPONENTS OF SENSORY TRANSDUCTION SYSTEM"/>
    <property type="match status" value="1"/>
</dbReference>
<dbReference type="PROSITE" id="PS50887">
    <property type="entry name" value="GGDEF"/>
    <property type="match status" value="1"/>
</dbReference>
<dbReference type="InterPro" id="IPR003660">
    <property type="entry name" value="HAMP_dom"/>
</dbReference>
<dbReference type="InterPro" id="IPR050469">
    <property type="entry name" value="Diguanylate_Cyclase"/>
</dbReference>
<proteinExistence type="predicted"/>
<feature type="transmembrane region" description="Helical" evidence="1">
    <location>
        <begin position="12"/>
        <end position="36"/>
    </location>
</feature>
<dbReference type="SMART" id="SM00304">
    <property type="entry name" value="HAMP"/>
    <property type="match status" value="1"/>
</dbReference>
<organism evidence="4 5">
    <name type="scientific">Desulfosporosinus hippei DSM 8344</name>
    <dbReference type="NCBI Taxonomy" id="1121419"/>
    <lineage>
        <taxon>Bacteria</taxon>
        <taxon>Bacillati</taxon>
        <taxon>Bacillota</taxon>
        <taxon>Clostridia</taxon>
        <taxon>Eubacteriales</taxon>
        <taxon>Desulfitobacteriaceae</taxon>
        <taxon>Desulfosporosinus</taxon>
    </lineage>
</organism>
<dbReference type="InterPro" id="IPR000160">
    <property type="entry name" value="GGDEF_dom"/>
</dbReference>
<reference evidence="5" key="1">
    <citation type="submission" date="2016-10" db="EMBL/GenBank/DDBJ databases">
        <authorList>
            <person name="Varghese N."/>
            <person name="Submissions S."/>
        </authorList>
    </citation>
    <scope>NUCLEOTIDE SEQUENCE [LARGE SCALE GENOMIC DNA]</scope>
    <source>
        <strain evidence="5">DSM 8344</strain>
    </source>
</reference>
<dbReference type="GO" id="GO:0007165">
    <property type="term" value="P:signal transduction"/>
    <property type="evidence" value="ECO:0007669"/>
    <property type="project" value="InterPro"/>
</dbReference>
<dbReference type="FunFam" id="3.30.70.270:FF:000001">
    <property type="entry name" value="Diguanylate cyclase domain protein"/>
    <property type="match status" value="1"/>
</dbReference>
<dbReference type="Proteomes" id="UP000198656">
    <property type="component" value="Unassembled WGS sequence"/>
</dbReference>
<keyword evidence="1" id="KW-1133">Transmembrane helix</keyword>
<dbReference type="SUPFAM" id="SSF55073">
    <property type="entry name" value="Nucleotide cyclase"/>
    <property type="match status" value="1"/>
</dbReference>
<dbReference type="InterPro" id="IPR043128">
    <property type="entry name" value="Rev_trsase/Diguanyl_cyclase"/>
</dbReference>
<gene>
    <name evidence="4" type="ORF">SAMN05443529_10737</name>
</gene>